<sequence length="204" mass="22303">MEFPSKLIENAVGELSRLPGIGRKTALRLALHLLKAEMDTTASLAEALAKMRFEITYCKTCHSISDAEECGICANKLRDHSLVCVVSDVRDVIAIENTGQYKGVYHVLGGVISPIEGIGPSDLHIDSLVERAAGEESEVREVILAISPTMEGDTTAFYLSRRLRDLPNVHISTIARGIPMGGELEYADEITLGRSIVDRLRQAR</sequence>
<gene>
    <name evidence="7" type="primary">recR</name>
    <name evidence="9" type="ORF">HBN54_003115</name>
</gene>
<organism evidence="9 10">
    <name type="scientific">Hymenobacter artigasi</name>
    <dbReference type="NCBI Taxonomy" id="2719616"/>
    <lineage>
        <taxon>Bacteria</taxon>
        <taxon>Pseudomonadati</taxon>
        <taxon>Bacteroidota</taxon>
        <taxon>Cytophagia</taxon>
        <taxon>Cytophagales</taxon>
        <taxon>Hymenobacteraceae</taxon>
        <taxon>Hymenobacter</taxon>
    </lineage>
</organism>
<dbReference type="Gene3D" id="6.10.250.240">
    <property type="match status" value="1"/>
</dbReference>
<dbReference type="Pfam" id="PF21176">
    <property type="entry name" value="RecR_HhH"/>
    <property type="match status" value="1"/>
</dbReference>
<evidence type="ECO:0000256" key="5">
    <source>
        <dbReference type="ARBA" id="ARBA00023172"/>
    </source>
</evidence>
<evidence type="ECO:0000313" key="10">
    <source>
        <dbReference type="Proteomes" id="UP000717634"/>
    </source>
</evidence>
<dbReference type="PROSITE" id="PS01300">
    <property type="entry name" value="RECR"/>
    <property type="match status" value="1"/>
</dbReference>
<dbReference type="InterPro" id="IPR023627">
    <property type="entry name" value="Rcmb_RecR"/>
</dbReference>
<dbReference type="InterPro" id="IPR006171">
    <property type="entry name" value="TOPRIM_dom"/>
</dbReference>
<name>A0ABX1HJS7_9BACT</name>
<dbReference type="SUPFAM" id="SSF111304">
    <property type="entry name" value="Recombination protein RecR"/>
    <property type="match status" value="1"/>
</dbReference>
<keyword evidence="3 7" id="KW-0863">Zinc-finger</keyword>
<keyword evidence="2 7" id="KW-0227">DNA damage</keyword>
<keyword evidence="6 7" id="KW-0234">DNA repair</keyword>
<evidence type="ECO:0000256" key="1">
    <source>
        <dbReference type="ARBA" id="ARBA00022723"/>
    </source>
</evidence>
<dbReference type="Pfam" id="PF13662">
    <property type="entry name" value="Toprim_4"/>
    <property type="match status" value="1"/>
</dbReference>
<dbReference type="EMBL" id="JAAVTK010000009">
    <property type="protein sequence ID" value="NKI90511.1"/>
    <property type="molecule type" value="Genomic_DNA"/>
</dbReference>
<evidence type="ECO:0000256" key="4">
    <source>
        <dbReference type="ARBA" id="ARBA00022833"/>
    </source>
</evidence>
<dbReference type="PANTHER" id="PTHR30446">
    <property type="entry name" value="RECOMBINATION PROTEIN RECR"/>
    <property type="match status" value="1"/>
</dbReference>
<keyword evidence="4 7" id="KW-0862">Zinc</keyword>
<evidence type="ECO:0000256" key="3">
    <source>
        <dbReference type="ARBA" id="ARBA00022771"/>
    </source>
</evidence>
<dbReference type="Pfam" id="PF21175">
    <property type="entry name" value="RecR_C"/>
    <property type="match status" value="1"/>
</dbReference>
<evidence type="ECO:0000256" key="7">
    <source>
        <dbReference type="HAMAP-Rule" id="MF_00017"/>
    </source>
</evidence>
<keyword evidence="1 7" id="KW-0479">Metal-binding</keyword>
<evidence type="ECO:0000256" key="2">
    <source>
        <dbReference type="ARBA" id="ARBA00022763"/>
    </source>
</evidence>
<keyword evidence="5 7" id="KW-0233">DNA recombination</keyword>
<proteinExistence type="inferred from homology"/>
<dbReference type="InterPro" id="IPR000093">
    <property type="entry name" value="DNA_Rcmb_RecR"/>
</dbReference>
<reference evidence="9 10" key="1">
    <citation type="submission" date="2020-03" db="EMBL/GenBank/DDBJ databases">
        <title>Genomic Encyclopedia of Type Strains, Phase IV (KMG-V): Genome sequencing to study the core and pangenomes of soil and plant-associated prokaryotes.</title>
        <authorList>
            <person name="Whitman W."/>
        </authorList>
    </citation>
    <scope>NUCLEOTIDE SEQUENCE [LARGE SCALE GENOMIC DNA]</scope>
    <source>
        <strain evidence="9 10">1B</strain>
    </source>
</reference>
<dbReference type="InterPro" id="IPR015967">
    <property type="entry name" value="Rcmb_RecR_Znf"/>
</dbReference>
<comment type="similarity">
    <text evidence="7">Belongs to the RecR family.</text>
</comment>
<dbReference type="Proteomes" id="UP000717634">
    <property type="component" value="Unassembled WGS sequence"/>
</dbReference>
<dbReference type="SMART" id="SM00493">
    <property type="entry name" value="TOPRIM"/>
    <property type="match status" value="1"/>
</dbReference>
<dbReference type="NCBIfam" id="TIGR00615">
    <property type="entry name" value="recR"/>
    <property type="match status" value="1"/>
</dbReference>
<keyword evidence="10" id="KW-1185">Reference proteome</keyword>
<evidence type="ECO:0000313" key="9">
    <source>
        <dbReference type="EMBL" id="NKI90511.1"/>
    </source>
</evidence>
<feature type="domain" description="Toprim" evidence="8">
    <location>
        <begin position="81"/>
        <end position="179"/>
    </location>
</feature>
<protein>
    <recommendedName>
        <fullName evidence="7">Recombination protein RecR</fullName>
    </recommendedName>
</protein>
<dbReference type="PANTHER" id="PTHR30446:SF0">
    <property type="entry name" value="RECOMBINATION PROTEIN RECR"/>
    <property type="match status" value="1"/>
</dbReference>
<feature type="zinc finger region" description="C4-type" evidence="7">
    <location>
        <begin position="58"/>
        <end position="73"/>
    </location>
</feature>
<dbReference type="HAMAP" id="MF_00017">
    <property type="entry name" value="RecR"/>
    <property type="match status" value="1"/>
</dbReference>
<dbReference type="RefSeq" id="WP_168674105.1">
    <property type="nucleotide sequence ID" value="NZ_JAAVTK010000009.1"/>
</dbReference>
<dbReference type="Gene3D" id="1.10.8.420">
    <property type="entry name" value="RecR Domain 1"/>
    <property type="match status" value="1"/>
</dbReference>
<evidence type="ECO:0000256" key="6">
    <source>
        <dbReference type="ARBA" id="ARBA00023204"/>
    </source>
</evidence>
<dbReference type="Gene3D" id="3.40.1360.10">
    <property type="match status" value="1"/>
</dbReference>
<comment type="function">
    <text evidence="7">May play a role in DNA repair. It seems to be involved in an RecBC-independent recombinational process of DNA repair. It may act with RecF and RecO.</text>
</comment>
<comment type="caution">
    <text evidence="9">The sequence shown here is derived from an EMBL/GenBank/DDBJ whole genome shotgun (WGS) entry which is preliminary data.</text>
</comment>
<dbReference type="PROSITE" id="PS50880">
    <property type="entry name" value="TOPRIM"/>
    <property type="match status" value="1"/>
</dbReference>
<accession>A0ABX1HJS7</accession>
<evidence type="ECO:0000259" key="8">
    <source>
        <dbReference type="PROSITE" id="PS50880"/>
    </source>
</evidence>
<dbReference type="Pfam" id="PF02132">
    <property type="entry name" value="RecR_ZnF"/>
    <property type="match status" value="1"/>
</dbReference>
<dbReference type="CDD" id="cd01025">
    <property type="entry name" value="TOPRIM_recR"/>
    <property type="match status" value="1"/>
</dbReference>
<dbReference type="InterPro" id="IPR034137">
    <property type="entry name" value="TOPRIM_RecR"/>
</dbReference>